<dbReference type="InterPro" id="IPR011549">
    <property type="entry name" value="RibD_C"/>
</dbReference>
<evidence type="ECO:0000256" key="12">
    <source>
        <dbReference type="PIRNR" id="PIRNR006769"/>
    </source>
</evidence>
<evidence type="ECO:0000256" key="5">
    <source>
        <dbReference type="ARBA" id="ARBA00007417"/>
    </source>
</evidence>
<dbReference type="SUPFAM" id="SSF53927">
    <property type="entry name" value="Cytidine deaminase-like"/>
    <property type="match status" value="1"/>
</dbReference>
<dbReference type="InterPro" id="IPR002734">
    <property type="entry name" value="RibDG_C"/>
</dbReference>
<dbReference type="PROSITE" id="PS00903">
    <property type="entry name" value="CYT_DCMP_DEAMINASES_1"/>
    <property type="match status" value="1"/>
</dbReference>
<dbReference type="InterPro" id="IPR002125">
    <property type="entry name" value="CMP_dCMP_dom"/>
</dbReference>
<comment type="pathway">
    <text evidence="3 12">Cofactor biosynthesis; riboflavin biosynthesis; 5-amino-6-(D-ribitylamino)uracil from GTP: step 3/4.</text>
</comment>
<evidence type="ECO:0000256" key="3">
    <source>
        <dbReference type="ARBA" id="ARBA00004910"/>
    </source>
</evidence>
<dbReference type="PANTHER" id="PTHR38011">
    <property type="entry name" value="DIHYDROFOLATE REDUCTASE FAMILY PROTEIN (AFU_ORTHOLOGUE AFUA_8G06820)"/>
    <property type="match status" value="1"/>
</dbReference>
<evidence type="ECO:0000313" key="14">
    <source>
        <dbReference type="EMBL" id="GAA0229890.1"/>
    </source>
</evidence>
<comment type="catalytic activity">
    <reaction evidence="12">
        <text>2,5-diamino-6-hydroxy-4-(5-phosphoribosylamino)-pyrimidine + H2O + H(+) = 5-amino-6-(5-phospho-D-ribosylamino)uracil + NH4(+)</text>
        <dbReference type="Rhea" id="RHEA:21868"/>
        <dbReference type="ChEBI" id="CHEBI:15377"/>
        <dbReference type="ChEBI" id="CHEBI:15378"/>
        <dbReference type="ChEBI" id="CHEBI:28938"/>
        <dbReference type="ChEBI" id="CHEBI:58453"/>
        <dbReference type="ChEBI" id="CHEBI:58614"/>
        <dbReference type="EC" id="3.5.4.26"/>
    </reaction>
</comment>
<evidence type="ECO:0000256" key="8">
    <source>
        <dbReference type="ARBA" id="ARBA00022833"/>
    </source>
</evidence>
<comment type="cofactor">
    <cofactor evidence="12">
        <name>Zn(2+)</name>
        <dbReference type="ChEBI" id="CHEBI:29105"/>
    </cofactor>
    <text evidence="12">Binds 1 zinc ion.</text>
</comment>
<dbReference type="Gene3D" id="3.40.430.10">
    <property type="entry name" value="Dihydrofolate Reductase, subunit A"/>
    <property type="match status" value="1"/>
</dbReference>
<dbReference type="InterPro" id="IPR016192">
    <property type="entry name" value="APOBEC/CMP_deaminase_Zn-bd"/>
</dbReference>
<dbReference type="InterPro" id="IPR004794">
    <property type="entry name" value="Eubact_RibD"/>
</dbReference>
<protein>
    <recommendedName>
        <fullName evidence="12">Riboflavin biosynthesis protein RibD</fullName>
    </recommendedName>
    <domain>
        <recommendedName>
            <fullName evidence="12">Diaminohydroxyphosphoribosylaminopyrimidine deaminase</fullName>
            <shortName evidence="12">DRAP deaminase</shortName>
            <ecNumber evidence="12">3.5.4.26</ecNumber>
        </recommendedName>
        <alternativeName>
            <fullName evidence="12">Riboflavin-specific deaminase</fullName>
        </alternativeName>
    </domain>
    <domain>
        <recommendedName>
            <fullName evidence="12">5-amino-6-(5-phosphoribosylamino)uracil reductase</fullName>
            <ecNumber evidence="12">1.1.1.193</ecNumber>
        </recommendedName>
        <alternativeName>
            <fullName evidence="12">HTP reductase</fullName>
        </alternativeName>
    </domain>
</protein>
<comment type="function">
    <text evidence="1 12">Converts 2,5-diamino-6-(ribosylamino)-4(3h)-pyrimidinone 5'-phosphate into 5-amino-6-(ribosylamino)-2,4(1h,3h)-pyrimidinedione 5'-phosphate.</text>
</comment>
<keyword evidence="9 12" id="KW-0521">NADP</keyword>
<dbReference type="Pfam" id="PF01872">
    <property type="entry name" value="RibD_C"/>
    <property type="match status" value="1"/>
</dbReference>
<evidence type="ECO:0000256" key="10">
    <source>
        <dbReference type="ARBA" id="ARBA00023002"/>
    </source>
</evidence>
<dbReference type="PANTHER" id="PTHR38011:SF7">
    <property type="entry name" value="2,5-DIAMINO-6-RIBOSYLAMINO-4(3H)-PYRIMIDINONE 5'-PHOSPHATE REDUCTASE"/>
    <property type="match status" value="1"/>
</dbReference>
<comment type="caution">
    <text evidence="14">The sequence shown here is derived from an EMBL/GenBank/DDBJ whole genome shotgun (WGS) entry which is preliminary data.</text>
</comment>
<keyword evidence="6 12" id="KW-0686">Riboflavin biosynthesis</keyword>
<keyword evidence="11" id="KW-0511">Multifunctional enzyme</keyword>
<keyword evidence="12" id="KW-0378">Hydrolase</keyword>
<keyword evidence="7 12" id="KW-0479">Metal-binding</keyword>
<dbReference type="InterPro" id="IPR024072">
    <property type="entry name" value="DHFR-like_dom_sf"/>
</dbReference>
<evidence type="ECO:0000259" key="13">
    <source>
        <dbReference type="PROSITE" id="PS51747"/>
    </source>
</evidence>
<accession>A0ABN0TTL6</accession>
<evidence type="ECO:0000256" key="2">
    <source>
        <dbReference type="ARBA" id="ARBA00004882"/>
    </source>
</evidence>
<dbReference type="NCBIfam" id="TIGR00227">
    <property type="entry name" value="ribD_Cterm"/>
    <property type="match status" value="1"/>
</dbReference>
<dbReference type="CDD" id="cd01284">
    <property type="entry name" value="Riboflavin_deaminase-reductase"/>
    <property type="match status" value="1"/>
</dbReference>
<evidence type="ECO:0000256" key="6">
    <source>
        <dbReference type="ARBA" id="ARBA00022619"/>
    </source>
</evidence>
<comment type="catalytic activity">
    <reaction evidence="12">
        <text>5-amino-6-(5-phospho-D-ribitylamino)uracil + NADP(+) = 5-amino-6-(5-phospho-D-ribosylamino)uracil + NADPH + H(+)</text>
        <dbReference type="Rhea" id="RHEA:17845"/>
        <dbReference type="ChEBI" id="CHEBI:15378"/>
        <dbReference type="ChEBI" id="CHEBI:57783"/>
        <dbReference type="ChEBI" id="CHEBI:58349"/>
        <dbReference type="ChEBI" id="CHEBI:58421"/>
        <dbReference type="ChEBI" id="CHEBI:58453"/>
        <dbReference type="EC" id="1.1.1.193"/>
    </reaction>
</comment>
<keyword evidence="15" id="KW-1185">Reference proteome</keyword>
<dbReference type="SUPFAM" id="SSF53597">
    <property type="entry name" value="Dihydrofolate reductase-like"/>
    <property type="match status" value="1"/>
</dbReference>
<dbReference type="NCBIfam" id="TIGR00326">
    <property type="entry name" value="eubact_ribD"/>
    <property type="match status" value="1"/>
</dbReference>
<dbReference type="Pfam" id="PF00383">
    <property type="entry name" value="dCMP_cyt_deam_1"/>
    <property type="match status" value="1"/>
</dbReference>
<evidence type="ECO:0000256" key="11">
    <source>
        <dbReference type="ARBA" id="ARBA00023268"/>
    </source>
</evidence>
<comment type="similarity">
    <text evidence="5 12">In the C-terminal section; belongs to the HTP reductase family.</text>
</comment>
<evidence type="ECO:0000256" key="9">
    <source>
        <dbReference type="ARBA" id="ARBA00022857"/>
    </source>
</evidence>
<comment type="pathway">
    <text evidence="2 12">Cofactor biosynthesis; riboflavin biosynthesis; 5-amino-6-(D-ribitylamino)uracil from GTP: step 2/4.</text>
</comment>
<dbReference type="Proteomes" id="UP001501476">
    <property type="component" value="Unassembled WGS sequence"/>
</dbReference>
<comment type="similarity">
    <text evidence="4 12">In the N-terminal section; belongs to the cytidine and deoxycytidylate deaminase family.</text>
</comment>
<dbReference type="PIRSF" id="PIRSF006769">
    <property type="entry name" value="RibD"/>
    <property type="match status" value="1"/>
</dbReference>
<dbReference type="InterPro" id="IPR016193">
    <property type="entry name" value="Cytidine_deaminase-like"/>
</dbReference>
<evidence type="ECO:0000256" key="7">
    <source>
        <dbReference type="ARBA" id="ARBA00022723"/>
    </source>
</evidence>
<gene>
    <name evidence="14" type="primary">ribD</name>
    <name evidence="14" type="ORF">GCM10008964_21650</name>
</gene>
<dbReference type="EC" id="3.5.4.26" evidence="12"/>
<keyword evidence="10 12" id="KW-0560">Oxidoreductase</keyword>
<feature type="domain" description="CMP/dCMP-type deaminase" evidence="13">
    <location>
        <begin position="4"/>
        <end position="126"/>
    </location>
</feature>
<dbReference type="PROSITE" id="PS51747">
    <property type="entry name" value="CYT_DCMP_DEAMINASES_2"/>
    <property type="match status" value="1"/>
</dbReference>
<reference evidence="14 15" key="1">
    <citation type="journal article" date="2019" name="Int. J. Syst. Evol. Microbiol.">
        <title>The Global Catalogue of Microorganisms (GCM) 10K type strain sequencing project: providing services to taxonomists for standard genome sequencing and annotation.</title>
        <authorList>
            <consortium name="The Broad Institute Genomics Platform"/>
            <consortium name="The Broad Institute Genome Sequencing Center for Infectious Disease"/>
            <person name="Wu L."/>
            <person name="Ma J."/>
        </authorList>
    </citation>
    <scope>NUCLEOTIDE SEQUENCE [LARGE SCALE GENOMIC DNA]</scope>
    <source>
        <strain evidence="14 15">JCM 6886</strain>
    </source>
</reference>
<dbReference type="InterPro" id="IPR050765">
    <property type="entry name" value="Riboflavin_Biosynth_HTPR"/>
</dbReference>
<keyword evidence="8 12" id="KW-0862">Zinc</keyword>
<sequence length="370" mass="40426">MTMASAEFYMARAIELAKNGLYTTDPNPRVGCVIVRDNQIVGEGWHQRAGESHAEVNALHQAGEQARGADCYVTLEPCSHYGRTPPCADALVNAGVKRVFIAMTDPNPVVSGSGIHRLREAGIEVHTKLLSSESEKLNPGFSYRMRHGRPYIRSKVAMSLDGRTAMASGESKWITGPEARQDVQNLRARSSAIMTGIGTILADDPQLNVRFSADHDNWYPSGQKIRQPLKIIVDSDGRLPASAQILKEGKVLVITANDITIAEPAECLVLPSVDQNIDLNALMAVLAQREINELMIEAGGVLNGALLKAGLIDELVIYMAPKIMGDMARGVFHLPEMMTMSQNISLTIDDIRAVGKDWRITARPIYNEES</sequence>
<dbReference type="EMBL" id="BAAADG010000007">
    <property type="protein sequence ID" value="GAA0229890.1"/>
    <property type="molecule type" value="Genomic_DNA"/>
</dbReference>
<evidence type="ECO:0000256" key="1">
    <source>
        <dbReference type="ARBA" id="ARBA00002151"/>
    </source>
</evidence>
<dbReference type="EC" id="1.1.1.193" evidence="12"/>
<proteinExistence type="inferred from homology"/>
<organism evidence="14 15">
    <name type="scientific">Methylophaga marina</name>
    <dbReference type="NCBI Taxonomy" id="45495"/>
    <lineage>
        <taxon>Bacteria</taxon>
        <taxon>Pseudomonadati</taxon>
        <taxon>Pseudomonadota</taxon>
        <taxon>Gammaproteobacteria</taxon>
        <taxon>Thiotrichales</taxon>
        <taxon>Piscirickettsiaceae</taxon>
        <taxon>Methylophaga</taxon>
    </lineage>
</organism>
<dbReference type="Gene3D" id="3.40.140.10">
    <property type="entry name" value="Cytidine Deaminase, domain 2"/>
    <property type="match status" value="1"/>
</dbReference>
<evidence type="ECO:0000313" key="15">
    <source>
        <dbReference type="Proteomes" id="UP001501476"/>
    </source>
</evidence>
<evidence type="ECO:0000256" key="4">
    <source>
        <dbReference type="ARBA" id="ARBA00005259"/>
    </source>
</evidence>
<name>A0ABN0TTL6_9GAMM</name>